<dbReference type="AlphaFoldDB" id="A0A2H3CRU0"/>
<dbReference type="EMBL" id="KZ293689">
    <property type="protein sequence ID" value="PBK85755.1"/>
    <property type="molecule type" value="Genomic_DNA"/>
</dbReference>
<dbReference type="Proteomes" id="UP000217790">
    <property type="component" value="Unassembled WGS sequence"/>
</dbReference>
<name>A0A2H3CRU0_ARMGA</name>
<evidence type="ECO:0000313" key="1">
    <source>
        <dbReference type="EMBL" id="PBK85755.1"/>
    </source>
</evidence>
<sequence length="163" mass="19365">MTQFFWRKIKLRWMCNSSLVARKQRYRRILCYSIWRWLHTAPRINQLRLHADPNWLLTQYSPLNGTLYRVQSLSIGTTEAACTIWSLYHSLRNSYSIFWFPAVHPKRQRASESSFNRILRPTFKICRSHLLTWGLAVQYFMPSKSASLSATNYAVNVHGPRRL</sequence>
<evidence type="ECO:0000313" key="2">
    <source>
        <dbReference type="Proteomes" id="UP000217790"/>
    </source>
</evidence>
<dbReference type="OrthoDB" id="10543843at2759"/>
<protein>
    <submittedName>
        <fullName evidence="1">Uncharacterized protein</fullName>
    </submittedName>
</protein>
<reference evidence="2" key="1">
    <citation type="journal article" date="2017" name="Nat. Ecol. Evol.">
        <title>Genome expansion and lineage-specific genetic innovations in the forest pathogenic fungi Armillaria.</title>
        <authorList>
            <person name="Sipos G."/>
            <person name="Prasanna A.N."/>
            <person name="Walter M.C."/>
            <person name="O'Connor E."/>
            <person name="Balint B."/>
            <person name="Krizsan K."/>
            <person name="Kiss B."/>
            <person name="Hess J."/>
            <person name="Varga T."/>
            <person name="Slot J."/>
            <person name="Riley R."/>
            <person name="Boka B."/>
            <person name="Rigling D."/>
            <person name="Barry K."/>
            <person name="Lee J."/>
            <person name="Mihaltcheva S."/>
            <person name="LaButti K."/>
            <person name="Lipzen A."/>
            <person name="Waldron R."/>
            <person name="Moloney N.M."/>
            <person name="Sperisen C."/>
            <person name="Kredics L."/>
            <person name="Vagvoelgyi C."/>
            <person name="Patrignani A."/>
            <person name="Fitzpatrick D."/>
            <person name="Nagy I."/>
            <person name="Doyle S."/>
            <person name="Anderson J.B."/>
            <person name="Grigoriev I.V."/>
            <person name="Gueldener U."/>
            <person name="Muensterkoetter M."/>
            <person name="Nagy L.G."/>
        </authorList>
    </citation>
    <scope>NUCLEOTIDE SEQUENCE [LARGE SCALE GENOMIC DNA]</scope>
    <source>
        <strain evidence="2">Ar21-2</strain>
    </source>
</reference>
<proteinExistence type="predicted"/>
<dbReference type="InParanoid" id="A0A2H3CRU0"/>
<gene>
    <name evidence="1" type="ORF">ARMGADRAFT_554154</name>
</gene>
<accession>A0A2H3CRU0</accession>
<organism evidence="1 2">
    <name type="scientific">Armillaria gallica</name>
    <name type="common">Bulbous honey fungus</name>
    <name type="synonym">Armillaria bulbosa</name>
    <dbReference type="NCBI Taxonomy" id="47427"/>
    <lineage>
        <taxon>Eukaryota</taxon>
        <taxon>Fungi</taxon>
        <taxon>Dikarya</taxon>
        <taxon>Basidiomycota</taxon>
        <taxon>Agaricomycotina</taxon>
        <taxon>Agaricomycetes</taxon>
        <taxon>Agaricomycetidae</taxon>
        <taxon>Agaricales</taxon>
        <taxon>Marasmiineae</taxon>
        <taxon>Physalacriaceae</taxon>
        <taxon>Armillaria</taxon>
    </lineage>
</organism>
<keyword evidence="2" id="KW-1185">Reference proteome</keyword>